<evidence type="ECO:0000256" key="7">
    <source>
        <dbReference type="ARBA" id="ARBA00022771"/>
    </source>
</evidence>
<evidence type="ECO:0000256" key="6">
    <source>
        <dbReference type="ARBA" id="ARBA00022723"/>
    </source>
</evidence>
<name>A0ABS7TWX6_9BACT</name>
<dbReference type="RefSeq" id="WP_224194442.1">
    <property type="nucleotide sequence ID" value="NZ_JAIRAU010000034.1"/>
</dbReference>
<evidence type="ECO:0000259" key="12">
    <source>
        <dbReference type="Pfam" id="PF12483"/>
    </source>
</evidence>
<evidence type="ECO:0000256" key="4">
    <source>
        <dbReference type="ARBA" id="ARBA00022679"/>
    </source>
</evidence>
<evidence type="ECO:0000256" key="5">
    <source>
        <dbReference type="ARBA" id="ARBA00022692"/>
    </source>
</evidence>
<gene>
    <name evidence="13" type="ORF">K7C98_25880</name>
</gene>
<evidence type="ECO:0000256" key="11">
    <source>
        <dbReference type="ARBA" id="ARBA00023136"/>
    </source>
</evidence>
<sequence length="211" mass="23170">MPAPIVAFAAAAAVFAGLGLSYVFSTDARTRRALKKRAVTPIRGLRDGEVVRVRGRVIAGERVLEAPLSGRACVHYLATVDQQTGRNHWREVAREERHVEFAIDDGTARIEVSMGLVRVAVVRDLHTRSGTFDDASEIEEAFLRRHGLQSTNFIGLNLAIRYEEGAIEPGEEVTAMGLVRAEIRHGQRVLVLDAPEDGPLLLSDDPRAVTR</sequence>
<keyword evidence="8" id="KW-0833">Ubl conjugation pathway</keyword>
<dbReference type="Proteomes" id="UP001139031">
    <property type="component" value="Unassembled WGS sequence"/>
</dbReference>
<proteinExistence type="predicted"/>
<protein>
    <recommendedName>
        <fullName evidence="3">RING-type E3 ubiquitin transferase</fullName>
        <ecNumber evidence="3">2.3.2.27</ecNumber>
    </recommendedName>
</protein>
<dbReference type="EMBL" id="JAIRAU010000034">
    <property type="protein sequence ID" value="MBZ5712686.1"/>
    <property type="molecule type" value="Genomic_DNA"/>
</dbReference>
<dbReference type="EC" id="2.3.2.27" evidence="3"/>
<keyword evidence="5" id="KW-0812">Transmembrane</keyword>
<feature type="domain" description="E3 Ubiquitin ligase MUL1-like" evidence="12">
    <location>
        <begin position="83"/>
        <end position="204"/>
    </location>
</feature>
<keyword evidence="14" id="KW-1185">Reference proteome</keyword>
<evidence type="ECO:0000256" key="8">
    <source>
        <dbReference type="ARBA" id="ARBA00022786"/>
    </source>
</evidence>
<evidence type="ECO:0000256" key="9">
    <source>
        <dbReference type="ARBA" id="ARBA00022833"/>
    </source>
</evidence>
<comment type="catalytic activity">
    <reaction evidence="1">
        <text>S-ubiquitinyl-[E2 ubiquitin-conjugating enzyme]-L-cysteine + [acceptor protein]-L-lysine = [E2 ubiquitin-conjugating enzyme]-L-cysteine + N(6)-ubiquitinyl-[acceptor protein]-L-lysine.</text>
        <dbReference type="EC" id="2.3.2.27"/>
    </reaction>
</comment>
<organism evidence="13 14">
    <name type="scientific">Nannocystis pusilla</name>
    <dbReference type="NCBI Taxonomy" id="889268"/>
    <lineage>
        <taxon>Bacteria</taxon>
        <taxon>Pseudomonadati</taxon>
        <taxon>Myxococcota</taxon>
        <taxon>Polyangia</taxon>
        <taxon>Nannocystales</taxon>
        <taxon>Nannocystaceae</taxon>
        <taxon>Nannocystis</taxon>
    </lineage>
</organism>
<evidence type="ECO:0000313" key="14">
    <source>
        <dbReference type="Proteomes" id="UP001139031"/>
    </source>
</evidence>
<keyword evidence="4" id="KW-0808">Transferase</keyword>
<keyword evidence="11" id="KW-0472">Membrane</keyword>
<comment type="subcellular location">
    <subcellularLocation>
        <location evidence="2">Membrane</location>
        <topology evidence="2">Multi-pass membrane protein</topology>
    </subcellularLocation>
</comment>
<keyword evidence="6" id="KW-0479">Metal-binding</keyword>
<evidence type="ECO:0000256" key="3">
    <source>
        <dbReference type="ARBA" id="ARBA00012483"/>
    </source>
</evidence>
<comment type="caution">
    <text evidence="13">The sequence shown here is derived from an EMBL/GenBank/DDBJ whole genome shotgun (WGS) entry which is preliminary data.</text>
</comment>
<evidence type="ECO:0000256" key="10">
    <source>
        <dbReference type="ARBA" id="ARBA00022989"/>
    </source>
</evidence>
<accession>A0ABS7TWX6</accession>
<keyword evidence="10" id="KW-1133">Transmembrane helix</keyword>
<evidence type="ECO:0000313" key="13">
    <source>
        <dbReference type="EMBL" id="MBZ5712686.1"/>
    </source>
</evidence>
<evidence type="ECO:0000256" key="2">
    <source>
        <dbReference type="ARBA" id="ARBA00004141"/>
    </source>
</evidence>
<keyword evidence="7" id="KW-0863">Zinc-finger</keyword>
<dbReference type="Pfam" id="PF12483">
    <property type="entry name" value="GIDE"/>
    <property type="match status" value="1"/>
</dbReference>
<dbReference type="InterPro" id="IPR022170">
    <property type="entry name" value="MUL1-like"/>
</dbReference>
<reference evidence="13" key="1">
    <citation type="submission" date="2021-08" db="EMBL/GenBank/DDBJ databases">
        <authorList>
            <person name="Stevens D.C."/>
        </authorList>
    </citation>
    <scope>NUCLEOTIDE SEQUENCE</scope>
    <source>
        <strain evidence="13">DSM 53165</strain>
    </source>
</reference>
<keyword evidence="9" id="KW-0862">Zinc</keyword>
<evidence type="ECO:0000256" key="1">
    <source>
        <dbReference type="ARBA" id="ARBA00000900"/>
    </source>
</evidence>